<name>A0A5C4W783_9ACTN</name>
<evidence type="ECO:0000313" key="1">
    <source>
        <dbReference type="EMBL" id="KAB8192281.1"/>
    </source>
</evidence>
<gene>
    <name evidence="1" type="ORF">FH608_026735</name>
</gene>
<sequence>MTRNGPDDATRRGTSDVEAIEGLLAYAQTRSSRWGGAALKRLSEAVARSRALDARAPGQHTALLARSLLAKARLLLERNRAGEALPLAEEAVALAREVGGPLLVMALSRLAATLEALHRYSEAAATIAEADQLLRPDEPD</sequence>
<dbReference type="RefSeq" id="WP_139633351.1">
    <property type="nucleotide sequence ID" value="NZ_CP045572.1"/>
</dbReference>
<dbReference type="AlphaFoldDB" id="A0A5C4W783"/>
<accession>A0A5C4W783</accession>
<dbReference type="Proteomes" id="UP000312512">
    <property type="component" value="Unassembled WGS sequence"/>
</dbReference>
<dbReference type="InterPro" id="IPR011990">
    <property type="entry name" value="TPR-like_helical_dom_sf"/>
</dbReference>
<keyword evidence="2" id="KW-1185">Reference proteome</keyword>
<protein>
    <submittedName>
        <fullName evidence="1">Uncharacterized protein</fullName>
    </submittedName>
</protein>
<dbReference type="Gene3D" id="1.25.40.10">
    <property type="entry name" value="Tetratricopeptide repeat domain"/>
    <property type="match status" value="1"/>
</dbReference>
<organism evidence="1 2">
    <name type="scientific">Nonomuraea phyllanthi</name>
    <dbReference type="NCBI Taxonomy" id="2219224"/>
    <lineage>
        <taxon>Bacteria</taxon>
        <taxon>Bacillati</taxon>
        <taxon>Actinomycetota</taxon>
        <taxon>Actinomycetes</taxon>
        <taxon>Streptosporangiales</taxon>
        <taxon>Streptosporangiaceae</taxon>
        <taxon>Nonomuraea</taxon>
    </lineage>
</organism>
<proteinExistence type="predicted"/>
<reference evidence="1 2" key="1">
    <citation type="submission" date="2019-10" db="EMBL/GenBank/DDBJ databases">
        <title>Nonomuraea sp. nov., isolated from Phyllanthus amarus.</title>
        <authorList>
            <person name="Klykleung N."/>
            <person name="Tanasupawat S."/>
        </authorList>
    </citation>
    <scope>NUCLEOTIDE SEQUENCE [LARGE SCALE GENOMIC DNA]</scope>
    <source>
        <strain evidence="1 2">PA1-10</strain>
    </source>
</reference>
<evidence type="ECO:0000313" key="2">
    <source>
        <dbReference type="Proteomes" id="UP000312512"/>
    </source>
</evidence>
<dbReference type="SUPFAM" id="SSF48452">
    <property type="entry name" value="TPR-like"/>
    <property type="match status" value="1"/>
</dbReference>
<dbReference type="EMBL" id="VDLX02000010">
    <property type="protein sequence ID" value="KAB8192281.1"/>
    <property type="molecule type" value="Genomic_DNA"/>
</dbReference>
<accession>A0A5P9Z0J8</accession>
<comment type="caution">
    <text evidence="1">The sequence shown here is derived from an EMBL/GenBank/DDBJ whole genome shotgun (WGS) entry which is preliminary data.</text>
</comment>
<dbReference type="OrthoDB" id="3543031at2"/>